<dbReference type="Pfam" id="PF16640">
    <property type="entry name" value="Big_3_5"/>
    <property type="match status" value="1"/>
</dbReference>
<evidence type="ECO:0000313" key="2">
    <source>
        <dbReference type="EMBL" id="MCH6159903.1"/>
    </source>
</evidence>
<dbReference type="Proteomes" id="UP001166784">
    <property type="component" value="Unassembled WGS sequence"/>
</dbReference>
<evidence type="ECO:0000259" key="1">
    <source>
        <dbReference type="Pfam" id="PF16640"/>
    </source>
</evidence>
<protein>
    <submittedName>
        <fullName evidence="2">Ig-like domain repeat protein</fullName>
    </submittedName>
</protein>
<comment type="caution">
    <text evidence="2">The sequence shown here is derived from an EMBL/GenBank/DDBJ whole genome shotgun (WGS) entry which is preliminary data.</text>
</comment>
<accession>A0ABS9SUD1</accession>
<reference evidence="2" key="2">
    <citation type="journal article" date="2023" name="Int. J. Syst. Evol. Microbiol.">
        <title>Streptomyces marispadix sp. nov., isolated from marine beach sediment of the Northern Coast of Portugal.</title>
        <authorList>
            <person name="dos Santos J.D.N."/>
            <person name="Vitorino I.R."/>
            <person name="Kallscheuer N."/>
            <person name="Srivastava A."/>
            <person name="Krautwurst S."/>
            <person name="Marz M."/>
            <person name="Jogler C."/>
            <person name="Lobo Da Cunha A."/>
            <person name="Catita J."/>
            <person name="Goncalves H."/>
            <person name="Gonzalez I."/>
            <person name="Reyes F."/>
            <person name="Lage O.M."/>
        </authorList>
    </citation>
    <scope>NUCLEOTIDE SEQUENCE</scope>
    <source>
        <strain evidence="2">M600PL45_2</strain>
    </source>
</reference>
<keyword evidence="3" id="KW-1185">Reference proteome</keyword>
<feature type="domain" description="Bacterial Ig-like" evidence="1">
    <location>
        <begin position="175"/>
        <end position="256"/>
    </location>
</feature>
<dbReference type="InterPro" id="IPR032109">
    <property type="entry name" value="Big_3_5"/>
</dbReference>
<dbReference type="SUPFAM" id="SSF49373">
    <property type="entry name" value="Invasin/intimin cell-adhesion fragments"/>
    <property type="match status" value="1"/>
</dbReference>
<reference evidence="2" key="1">
    <citation type="submission" date="2022-03" db="EMBL/GenBank/DDBJ databases">
        <authorList>
            <person name="Santos J.D.N."/>
            <person name="Kallscheuer N."/>
            <person name="Jogler C."/>
            <person name="Lage O.M."/>
        </authorList>
    </citation>
    <scope>NUCLEOTIDE SEQUENCE</scope>
    <source>
        <strain evidence="2">M600PL45_2</strain>
    </source>
</reference>
<dbReference type="EMBL" id="JAKWJU010000002">
    <property type="protein sequence ID" value="MCH6159903.1"/>
    <property type="molecule type" value="Genomic_DNA"/>
</dbReference>
<evidence type="ECO:0000313" key="3">
    <source>
        <dbReference type="Proteomes" id="UP001166784"/>
    </source>
</evidence>
<name>A0ABS9SUD1_9ACTN</name>
<sequence length="375" mass="35451">MQLCATVSSAAGTPTGAVTFSGPGGPLGSAILSGGQGCITVSNLTSGTVTVSYAGTSCFGASNGSTTVTVNPASTTTGVTADPNPAVCGQSVELCATVTTASPGSGTPTGSVLFSGPGGFSQSVGLVGGEGCVTVPSAAAGTYTAQYTSANPGCFSSSSGAVALAVNKAGTTTSVTATPNPAACGQPVTVCATVAPVSPGSGAPSGTVVFTGPGGLNQPVGLVGGQACFTSSSLVSGTITATYSGDQCFLNSVGTVNFQSSQQTTTVTAPPAQVRLRTNGTWVIPAMSATLTTSGGAPVAGQTITFVANAVGGPIALGSAVTNASGVATLAPPTITVPPGIVTAKSYRASFAGAACLSPSSGNGTLTVVSSPLLP</sequence>
<proteinExistence type="predicted"/>
<dbReference type="InterPro" id="IPR008964">
    <property type="entry name" value="Invasin/intimin_cell_adhesion"/>
</dbReference>
<dbReference type="InterPro" id="IPR013783">
    <property type="entry name" value="Ig-like_fold"/>
</dbReference>
<dbReference type="Gene3D" id="2.60.40.10">
    <property type="entry name" value="Immunoglobulins"/>
    <property type="match status" value="3"/>
</dbReference>
<gene>
    <name evidence="2" type="ORF">MMA15_05555</name>
</gene>
<organism evidence="2 3">
    <name type="scientific">Streptomyces marispadix</name>
    <dbReference type="NCBI Taxonomy" id="2922868"/>
    <lineage>
        <taxon>Bacteria</taxon>
        <taxon>Bacillati</taxon>
        <taxon>Actinomycetota</taxon>
        <taxon>Actinomycetes</taxon>
        <taxon>Kitasatosporales</taxon>
        <taxon>Streptomycetaceae</taxon>
        <taxon>Streptomyces</taxon>
    </lineage>
</organism>